<accession>A0A1V5SL26</accession>
<dbReference type="AlphaFoldDB" id="A0A1V5SL26"/>
<dbReference type="Pfam" id="PF02627">
    <property type="entry name" value="CMD"/>
    <property type="match status" value="1"/>
</dbReference>
<keyword evidence="2" id="KW-0560">Oxidoreductase</keyword>
<keyword evidence="2" id="KW-0575">Peroxidase</keyword>
<reference evidence="2" key="1">
    <citation type="submission" date="2017-02" db="EMBL/GenBank/DDBJ databases">
        <title>Delving into the versatile metabolic prowess of the omnipresent phylum Bacteroidetes.</title>
        <authorList>
            <person name="Nobu M.K."/>
            <person name="Mei R."/>
            <person name="Narihiro T."/>
            <person name="Kuroda K."/>
            <person name="Liu W.-T."/>
        </authorList>
    </citation>
    <scope>NUCLEOTIDE SEQUENCE</scope>
    <source>
        <strain evidence="2">ADurb.Bin276</strain>
    </source>
</reference>
<evidence type="ECO:0000259" key="1">
    <source>
        <dbReference type="Pfam" id="PF02627"/>
    </source>
</evidence>
<evidence type="ECO:0000313" key="2">
    <source>
        <dbReference type="EMBL" id="OQA54943.1"/>
    </source>
</evidence>
<name>A0A1V5SL26_9BACT</name>
<dbReference type="InterPro" id="IPR004675">
    <property type="entry name" value="AhpD_core"/>
</dbReference>
<dbReference type="EC" id="1.11.1.15" evidence="2"/>
<dbReference type="PANTHER" id="PTHR33930">
    <property type="entry name" value="ALKYL HYDROPEROXIDE REDUCTASE AHPD"/>
    <property type="match status" value="1"/>
</dbReference>
<dbReference type="PANTHER" id="PTHR33930:SF2">
    <property type="entry name" value="BLR3452 PROTEIN"/>
    <property type="match status" value="1"/>
</dbReference>
<comment type="caution">
    <text evidence="2">The sequence shown here is derived from an EMBL/GenBank/DDBJ whole genome shotgun (WGS) entry which is preliminary data.</text>
</comment>
<dbReference type="SUPFAM" id="SSF69118">
    <property type="entry name" value="AhpD-like"/>
    <property type="match status" value="1"/>
</dbReference>
<organism evidence="2">
    <name type="scientific">Candidatus Atribacter allofermentans</name>
    <dbReference type="NCBI Taxonomy" id="1852833"/>
    <lineage>
        <taxon>Bacteria</taxon>
        <taxon>Pseudomonadati</taxon>
        <taxon>Atribacterota</taxon>
        <taxon>Atribacteria</taxon>
        <taxon>Atribacterales</taxon>
        <taxon>Atribacteraceae</taxon>
        <taxon>Atribacter</taxon>
    </lineage>
</organism>
<dbReference type="InterPro" id="IPR003779">
    <property type="entry name" value="CMD-like"/>
</dbReference>
<feature type="domain" description="Carboxymuconolactone decarboxylase-like" evidence="1">
    <location>
        <begin position="6"/>
        <end position="78"/>
    </location>
</feature>
<dbReference type="NCBIfam" id="TIGR00778">
    <property type="entry name" value="ahpD_dom"/>
    <property type="match status" value="1"/>
</dbReference>
<dbReference type="InterPro" id="IPR029032">
    <property type="entry name" value="AhpD-like"/>
</dbReference>
<dbReference type="EMBL" id="MWBQ01000188">
    <property type="protein sequence ID" value="OQA54943.1"/>
    <property type="molecule type" value="Genomic_DNA"/>
</dbReference>
<dbReference type="Gene3D" id="1.20.1290.10">
    <property type="entry name" value="AhpD-like"/>
    <property type="match status" value="1"/>
</dbReference>
<gene>
    <name evidence="2" type="primary">ahpD</name>
    <name evidence="2" type="ORF">BWY41_01817</name>
</gene>
<dbReference type="Proteomes" id="UP000485569">
    <property type="component" value="Unassembled WGS sequence"/>
</dbReference>
<protein>
    <submittedName>
        <fullName evidence="2">Alkyl hydroperoxide reductase AhpD</fullName>
        <ecNumber evidence="2">1.11.1.15</ecNumber>
    </submittedName>
</protein>
<dbReference type="GO" id="GO:0051920">
    <property type="term" value="F:peroxiredoxin activity"/>
    <property type="evidence" value="ECO:0007669"/>
    <property type="project" value="InterPro"/>
</dbReference>
<proteinExistence type="predicted"/>
<sequence length="91" mass="10346">MFLLKELDELYNQFSDKAYEPKILDGKTKELIALACSIIVDCVPCIEHHYKKAVEYGVQEDEIMDAMGITMSVSAGSKRAKYQKLITELNK</sequence>